<reference evidence="3 4" key="1">
    <citation type="journal article" date="2016" name="Int. J. Syst. Evol. Microbiol.">
        <title>Labrenzia salina sp. nov., isolated from the rhizosphere of the halophyte Arthrocnemum macrostachyum.</title>
        <authorList>
            <person name="Camacho M."/>
            <person name="Redondo-Gomez S."/>
            <person name="Rodriguez-Llorente I."/>
            <person name="Rohde M."/>
            <person name="Sproer C."/>
            <person name="Schumann P."/>
            <person name="Klenk H.P."/>
            <person name="Montero-Calasanz M.D.C."/>
        </authorList>
    </citation>
    <scope>NUCLEOTIDE SEQUENCE [LARGE SCALE GENOMIC DNA]</scope>
    <source>
        <strain evidence="3 4">DSM 29163</strain>
    </source>
</reference>
<feature type="transmembrane region" description="Helical" evidence="2">
    <location>
        <begin position="36"/>
        <end position="59"/>
    </location>
</feature>
<evidence type="ECO:0000313" key="4">
    <source>
        <dbReference type="Proteomes" id="UP001300261"/>
    </source>
</evidence>
<keyword evidence="4" id="KW-1185">Reference proteome</keyword>
<accession>A0ABT3R784</accession>
<evidence type="ECO:0000313" key="3">
    <source>
        <dbReference type="EMBL" id="MCX2724960.1"/>
    </source>
</evidence>
<comment type="caution">
    <text evidence="3">The sequence shown here is derived from an EMBL/GenBank/DDBJ whole genome shotgun (WGS) entry which is preliminary data.</text>
</comment>
<proteinExistence type="predicted"/>
<name>A0ABT3R784_9HYPH</name>
<sequence length="108" mass="11321">MQVVSATVLIDTLILVFAGMTVWAVGGYLKLALVPLALLTLAVAVPTMWACVSVAVLAFDAETNPENHSRSSPSWTQLPPEDDGTAAPGAWRLGPDGQAPSRHGERIG</sequence>
<dbReference type="RefSeq" id="WP_265965387.1">
    <property type="nucleotide sequence ID" value="NZ_JAPEVI010000003.1"/>
</dbReference>
<dbReference type="EMBL" id="JAPEVI010000003">
    <property type="protein sequence ID" value="MCX2724960.1"/>
    <property type="molecule type" value="Genomic_DNA"/>
</dbReference>
<feature type="compositionally biased region" description="Polar residues" evidence="1">
    <location>
        <begin position="64"/>
        <end position="77"/>
    </location>
</feature>
<keyword evidence="2" id="KW-0472">Membrane</keyword>
<evidence type="ECO:0000256" key="1">
    <source>
        <dbReference type="SAM" id="MobiDB-lite"/>
    </source>
</evidence>
<organism evidence="3 4">
    <name type="scientific">Roseibium salinum</name>
    <dbReference type="NCBI Taxonomy" id="1604349"/>
    <lineage>
        <taxon>Bacteria</taxon>
        <taxon>Pseudomonadati</taxon>
        <taxon>Pseudomonadota</taxon>
        <taxon>Alphaproteobacteria</taxon>
        <taxon>Hyphomicrobiales</taxon>
        <taxon>Stappiaceae</taxon>
        <taxon>Roseibium</taxon>
    </lineage>
</organism>
<evidence type="ECO:0000256" key="2">
    <source>
        <dbReference type="SAM" id="Phobius"/>
    </source>
</evidence>
<keyword evidence="2" id="KW-0812">Transmembrane</keyword>
<feature type="transmembrane region" description="Helical" evidence="2">
    <location>
        <begin position="6"/>
        <end position="29"/>
    </location>
</feature>
<feature type="region of interest" description="Disordered" evidence="1">
    <location>
        <begin position="64"/>
        <end position="108"/>
    </location>
</feature>
<protein>
    <submittedName>
        <fullName evidence="3">Uncharacterized protein</fullName>
    </submittedName>
</protein>
<keyword evidence="2" id="KW-1133">Transmembrane helix</keyword>
<gene>
    <name evidence="3" type="ORF">ON753_21730</name>
</gene>
<dbReference type="Proteomes" id="UP001300261">
    <property type="component" value="Unassembled WGS sequence"/>
</dbReference>